<gene>
    <name evidence="2" type="ORF">CBOVIS_LOCUS437</name>
</gene>
<name>A0A8S1E7R7_9PELO</name>
<reference evidence="2 3" key="1">
    <citation type="submission" date="2020-04" db="EMBL/GenBank/DDBJ databases">
        <authorList>
            <person name="Laetsch R D."/>
            <person name="Stevens L."/>
            <person name="Kumar S."/>
            <person name="Blaxter L. M."/>
        </authorList>
    </citation>
    <scope>NUCLEOTIDE SEQUENCE [LARGE SCALE GENOMIC DNA]</scope>
</reference>
<dbReference type="EMBL" id="CADEPM010000001">
    <property type="protein sequence ID" value="CAB3396953.1"/>
    <property type="molecule type" value="Genomic_DNA"/>
</dbReference>
<protein>
    <submittedName>
        <fullName evidence="2">Uncharacterized protein</fullName>
    </submittedName>
</protein>
<comment type="caution">
    <text evidence="2">The sequence shown here is derived from an EMBL/GenBank/DDBJ whole genome shotgun (WGS) entry which is preliminary data.</text>
</comment>
<feature type="transmembrane region" description="Helical" evidence="1">
    <location>
        <begin position="26"/>
        <end position="45"/>
    </location>
</feature>
<dbReference type="InterPro" id="IPR005047">
    <property type="entry name" value="7TM_GPCR_serpentine_rcpt_Srxa"/>
</dbReference>
<evidence type="ECO:0000313" key="3">
    <source>
        <dbReference type="Proteomes" id="UP000494206"/>
    </source>
</evidence>
<dbReference type="Pfam" id="PF03383">
    <property type="entry name" value="Serpentine_r_xa"/>
    <property type="match status" value="1"/>
</dbReference>
<sequence length="172" mass="19796">MNQRLVTFESGCAPNRHTLTIYQNNIVGAIPAISMFLNICLIFYLKFNHTQVLTMVARVHASGQRGSVDRTTSQNYETTLMFQSIYTTAVLLTYEISATLIDIFWDEYSRLSLNTQSWIFYSRISMSCLINVLVYGVGTTSTRKLLVETFHVFIRNRKFVKIRVSSILPMQE</sequence>
<dbReference type="OrthoDB" id="5790664at2759"/>
<dbReference type="PANTHER" id="PTHR23018">
    <property type="entry name" value="SERPENTINE RECEPTOR, CLASS XA-RELATED"/>
    <property type="match status" value="1"/>
</dbReference>
<feature type="transmembrane region" description="Helical" evidence="1">
    <location>
        <begin position="85"/>
        <end position="105"/>
    </location>
</feature>
<evidence type="ECO:0000256" key="1">
    <source>
        <dbReference type="SAM" id="Phobius"/>
    </source>
</evidence>
<proteinExistence type="predicted"/>
<keyword evidence="1" id="KW-1133">Transmembrane helix</keyword>
<keyword evidence="1" id="KW-0812">Transmembrane</keyword>
<organism evidence="2 3">
    <name type="scientific">Caenorhabditis bovis</name>
    <dbReference type="NCBI Taxonomy" id="2654633"/>
    <lineage>
        <taxon>Eukaryota</taxon>
        <taxon>Metazoa</taxon>
        <taxon>Ecdysozoa</taxon>
        <taxon>Nematoda</taxon>
        <taxon>Chromadorea</taxon>
        <taxon>Rhabditida</taxon>
        <taxon>Rhabditina</taxon>
        <taxon>Rhabditomorpha</taxon>
        <taxon>Rhabditoidea</taxon>
        <taxon>Rhabditidae</taxon>
        <taxon>Peloderinae</taxon>
        <taxon>Caenorhabditis</taxon>
    </lineage>
</organism>
<keyword evidence="1" id="KW-0472">Membrane</keyword>
<dbReference type="Proteomes" id="UP000494206">
    <property type="component" value="Unassembled WGS sequence"/>
</dbReference>
<accession>A0A8S1E7R7</accession>
<keyword evidence="3" id="KW-1185">Reference proteome</keyword>
<feature type="transmembrane region" description="Helical" evidence="1">
    <location>
        <begin position="117"/>
        <end position="137"/>
    </location>
</feature>
<evidence type="ECO:0000313" key="2">
    <source>
        <dbReference type="EMBL" id="CAB3396953.1"/>
    </source>
</evidence>
<dbReference type="AlphaFoldDB" id="A0A8S1E7R7"/>